<comment type="similarity">
    <text evidence="1">Belongs to the aspartyl/asparaginyl beta-hydroxylase family.</text>
</comment>
<dbReference type="PANTHER" id="PTHR12366">
    <property type="entry name" value="ASPARTYL/ASPARAGINYL BETA-HYDROXYLASE"/>
    <property type="match status" value="1"/>
</dbReference>
<feature type="compositionally biased region" description="Basic and acidic residues" evidence="2">
    <location>
        <begin position="258"/>
        <end position="283"/>
    </location>
</feature>
<name>A0A2A2LG95_9BILA</name>
<dbReference type="Gene3D" id="1.25.40.10">
    <property type="entry name" value="Tetratricopeptide repeat domain"/>
    <property type="match status" value="2"/>
</dbReference>
<accession>A0A2A2LG95</accession>
<feature type="compositionally biased region" description="Acidic residues" evidence="2">
    <location>
        <begin position="215"/>
        <end position="224"/>
    </location>
</feature>
<evidence type="ECO:0000313" key="4">
    <source>
        <dbReference type="EMBL" id="PAV85118.1"/>
    </source>
</evidence>
<sequence length="915" mass="104791">MDHNFNIPLPTETLSSQCDILNAVKLRKRVRDSREARRHSNPVVLPSRGTPSVAMNAGVHPMTVALAPAPKVDYSVTKGGARTWAVLLVFFFLCSSLYTVFSAKEIAELAVDLDGDGEFDLDGDVNDNSDEVAANNRKTMKDTQPSTEQHVHQQESHRHSHAAPSKKAEVTPQADDEDEDESDSGGLGTQLFARLRRKMERNFKKAVDMVRNADTAEEDKEEEEVKPVRKSRAERRRKKKEEQVEQEEDQVQVKHVKPVKEAPKVEEKVHKPKESSRRARKVVEDDDSEEVHPQPVEEEEEEGDEQPEPETEESPKEEEEEPEPDHDDDAVETGTPEPVVKREAPKRQSKKVEVKKAPSRFRHITESPEERECKRKNCPQANFAEPRMWLLVHRPKDDEEDAEKEINDAVDEELEDDEDDDESEEEEEPAPQPVTELVAVKKYRSAGREAYKRHAITNRDDHRHRDNLDKADSLAEKHDYKAALKLFDAILRTSPDSPRAHFGKGRAYQIRAELTSTDKDWEDAIEEYEEVLENDETPDALFRQAASRLIECSRFKGDLHKTIAAHRALIDRFPEEIKHQTDFALTFLMMKRHEDARKILKNVLDVEPYNGIALAYYGYILKILDNDIELGVNYMRKGLRLSKDNILDPKFYYHLGQGLTLLGRDEEAYDTYSQAADLGVFLSAEQRSLYNIDGLTARPWWSVDQTGYGRYLKAIERQWVIIRHEALSVLKEHPEKWQDENEMLTTLDGHWKSFYLMDENKFIRKNCELATKTCNILEEFVTSSNATQAEIRFTVLTSSAHILPHCGPTNARLQAHLGLIIPSEARIRYPKISIKGLRHFSGLVTKSVAGKRANLSYSTIRSSMRWVDITKILNLINYSLTEDYSYSIFAGISKHLKPIKSFIGGFILDLVDLQS</sequence>
<keyword evidence="5" id="KW-1185">Reference proteome</keyword>
<feature type="compositionally biased region" description="Acidic residues" evidence="2">
    <location>
        <begin position="398"/>
        <end position="429"/>
    </location>
</feature>
<dbReference type="InterPro" id="IPR007803">
    <property type="entry name" value="Asp/Arg/Pro-Hydrxlase"/>
</dbReference>
<dbReference type="AlphaFoldDB" id="A0A2A2LG95"/>
<organism evidence="4 5">
    <name type="scientific">Diploscapter pachys</name>
    <dbReference type="NCBI Taxonomy" id="2018661"/>
    <lineage>
        <taxon>Eukaryota</taxon>
        <taxon>Metazoa</taxon>
        <taxon>Ecdysozoa</taxon>
        <taxon>Nematoda</taxon>
        <taxon>Chromadorea</taxon>
        <taxon>Rhabditida</taxon>
        <taxon>Rhabditina</taxon>
        <taxon>Rhabditomorpha</taxon>
        <taxon>Rhabditoidea</taxon>
        <taxon>Rhabditidae</taxon>
        <taxon>Diploscapter</taxon>
    </lineage>
</organism>
<evidence type="ECO:0000256" key="1">
    <source>
        <dbReference type="ARBA" id="ARBA00007730"/>
    </source>
</evidence>
<feature type="compositionally biased region" description="Basic residues" evidence="2">
    <location>
        <begin position="228"/>
        <end position="239"/>
    </location>
</feature>
<dbReference type="SMART" id="SM00028">
    <property type="entry name" value="TPR"/>
    <property type="match status" value="4"/>
</dbReference>
<reference evidence="4 5" key="1">
    <citation type="journal article" date="2017" name="Curr. Biol.">
        <title>Genome architecture and evolution of a unichromosomal asexual nematode.</title>
        <authorList>
            <person name="Fradin H."/>
            <person name="Zegar C."/>
            <person name="Gutwein M."/>
            <person name="Lucas J."/>
            <person name="Kovtun M."/>
            <person name="Corcoran D."/>
            <person name="Baugh L.R."/>
            <person name="Kiontke K."/>
            <person name="Gunsalus K."/>
            <person name="Fitch D.H."/>
            <person name="Piano F."/>
        </authorList>
    </citation>
    <scope>NUCLEOTIDE SEQUENCE [LARGE SCALE GENOMIC DNA]</scope>
    <source>
        <strain evidence="4">PF1309</strain>
    </source>
</reference>
<dbReference type="InterPro" id="IPR027443">
    <property type="entry name" value="IPNS-like_sf"/>
</dbReference>
<evidence type="ECO:0000256" key="2">
    <source>
        <dbReference type="SAM" id="MobiDB-lite"/>
    </source>
</evidence>
<protein>
    <recommendedName>
        <fullName evidence="3">Aspartyl/asparaginy/proline hydroxylase domain-containing protein</fullName>
    </recommendedName>
</protein>
<gene>
    <name evidence="4" type="ORF">WR25_04534</name>
</gene>
<dbReference type="GO" id="GO:0005783">
    <property type="term" value="C:endoplasmic reticulum"/>
    <property type="evidence" value="ECO:0007669"/>
    <property type="project" value="TreeGrafter"/>
</dbReference>
<dbReference type="InterPro" id="IPR011990">
    <property type="entry name" value="TPR-like_helical_dom_sf"/>
</dbReference>
<feature type="domain" description="Aspartyl/asparaginy/proline hydroxylase" evidence="3">
    <location>
        <begin position="716"/>
        <end position="829"/>
    </location>
</feature>
<dbReference type="PANTHER" id="PTHR12366:SF29">
    <property type="entry name" value="ASPARTYL BETA-HYDROXYLASE, ISOFORM L"/>
    <property type="match status" value="1"/>
</dbReference>
<feature type="compositionally biased region" description="Basic and acidic residues" evidence="2">
    <location>
        <begin position="339"/>
        <end position="356"/>
    </location>
</feature>
<feature type="region of interest" description="Disordered" evidence="2">
    <location>
        <begin position="212"/>
        <end position="378"/>
    </location>
</feature>
<feature type="region of interest" description="Disordered" evidence="2">
    <location>
        <begin position="391"/>
        <end position="434"/>
    </location>
</feature>
<dbReference type="InterPro" id="IPR039038">
    <property type="entry name" value="ASPH"/>
</dbReference>
<dbReference type="GO" id="GO:0062101">
    <property type="term" value="F:peptidyl-aspartic acid 3-dioxygenase activity"/>
    <property type="evidence" value="ECO:0007669"/>
    <property type="project" value="InterPro"/>
</dbReference>
<evidence type="ECO:0000259" key="3">
    <source>
        <dbReference type="Pfam" id="PF05118"/>
    </source>
</evidence>
<comment type="caution">
    <text evidence="4">The sequence shown here is derived from an EMBL/GenBank/DDBJ whole genome shotgun (WGS) entry which is preliminary data.</text>
</comment>
<dbReference type="Pfam" id="PF05118">
    <property type="entry name" value="Asp_Arg_Hydrox"/>
    <property type="match status" value="1"/>
</dbReference>
<evidence type="ECO:0000313" key="5">
    <source>
        <dbReference type="Proteomes" id="UP000218231"/>
    </source>
</evidence>
<feature type="region of interest" description="Disordered" evidence="2">
    <location>
        <begin position="136"/>
        <end position="188"/>
    </location>
</feature>
<feature type="compositionally biased region" description="Basic and acidic residues" evidence="2">
    <location>
        <begin position="363"/>
        <end position="375"/>
    </location>
</feature>
<dbReference type="Gene3D" id="2.60.120.330">
    <property type="entry name" value="B-lactam Antibiotic, Isopenicillin N Synthase, Chain"/>
    <property type="match status" value="1"/>
</dbReference>
<proteinExistence type="inferred from homology"/>
<dbReference type="EMBL" id="LIAE01006806">
    <property type="protein sequence ID" value="PAV85118.1"/>
    <property type="molecule type" value="Genomic_DNA"/>
</dbReference>
<feature type="compositionally biased region" description="Acidic residues" evidence="2">
    <location>
        <begin position="296"/>
        <end position="331"/>
    </location>
</feature>
<dbReference type="InterPro" id="IPR019734">
    <property type="entry name" value="TPR_rpt"/>
</dbReference>
<feature type="compositionally biased region" description="Acidic residues" evidence="2">
    <location>
        <begin position="174"/>
        <end position="183"/>
    </location>
</feature>
<dbReference type="SUPFAM" id="SSF48452">
    <property type="entry name" value="TPR-like"/>
    <property type="match status" value="1"/>
</dbReference>
<dbReference type="STRING" id="2018661.A0A2A2LG95"/>
<dbReference type="OrthoDB" id="438431at2759"/>
<dbReference type="Proteomes" id="UP000218231">
    <property type="component" value="Unassembled WGS sequence"/>
</dbReference>
<dbReference type="Pfam" id="PF13432">
    <property type="entry name" value="TPR_16"/>
    <property type="match status" value="1"/>
</dbReference>